<dbReference type="CDD" id="cd14342">
    <property type="entry name" value="UBA_TAP-C"/>
    <property type="match status" value="1"/>
</dbReference>
<dbReference type="InterPro" id="IPR005637">
    <property type="entry name" value="TAP_C_dom"/>
</dbReference>
<dbReference type="SUPFAM" id="SSF46934">
    <property type="entry name" value="UBA-like"/>
    <property type="match status" value="1"/>
</dbReference>
<dbReference type="AlphaFoldDB" id="A0AAN5D9U2"/>
<keyword evidence="11" id="KW-1185">Reference proteome</keyword>
<dbReference type="SMART" id="SM00804">
    <property type="entry name" value="TAP_C"/>
    <property type="match status" value="1"/>
</dbReference>
<dbReference type="Pfam" id="PF03943">
    <property type="entry name" value="TAP_C"/>
    <property type="match status" value="1"/>
</dbReference>
<evidence type="ECO:0000313" key="11">
    <source>
        <dbReference type="Proteomes" id="UP001328107"/>
    </source>
</evidence>
<dbReference type="PANTHER" id="PTHR10662">
    <property type="entry name" value="NUCLEAR RNA EXPORT FACTOR"/>
    <property type="match status" value="1"/>
</dbReference>
<sequence length="308" mass="34362">AVQAIFPRITMLDDQGCSARPGAYDDEKKVIEPPLKPGFYGGNATLRSQIEAFLIAYFNVYDAEDPIKSRKTLQEVYAENTSQFTMCLENLHEEGSGKTRWPNDNFSFHIRLSHNIKQIDKWSKNRQNRLFHGAMDVVSQLCKMPATRHLPDSFLIDVILATPSLLIFSVQGLLEEAPFALSPQSPQLNFFSRTFTVTPKSNGSFCVISDELFLSAMNEQRVQRYRLQLSKTNAAAAVAALQTATASVALADVNDEAATIARFCVDSGMVPAWAEMCLKEANWNYQVAGHIFLTAKQEGRIPSEAFPQ</sequence>
<evidence type="ECO:0000259" key="8">
    <source>
        <dbReference type="PROSITE" id="PS50177"/>
    </source>
</evidence>
<protein>
    <submittedName>
        <fullName evidence="10">Uncharacterized protein</fullName>
    </submittedName>
</protein>
<dbReference type="PROSITE" id="PS50177">
    <property type="entry name" value="NTF2_DOMAIN"/>
    <property type="match status" value="1"/>
</dbReference>
<dbReference type="Pfam" id="PF22602">
    <property type="entry name" value="NXF_NTF2"/>
    <property type="match status" value="1"/>
</dbReference>
<evidence type="ECO:0000256" key="4">
    <source>
        <dbReference type="ARBA" id="ARBA00022614"/>
    </source>
</evidence>
<organism evidence="10 11">
    <name type="scientific">Pristionchus mayeri</name>
    <dbReference type="NCBI Taxonomy" id="1317129"/>
    <lineage>
        <taxon>Eukaryota</taxon>
        <taxon>Metazoa</taxon>
        <taxon>Ecdysozoa</taxon>
        <taxon>Nematoda</taxon>
        <taxon>Chromadorea</taxon>
        <taxon>Rhabditida</taxon>
        <taxon>Rhabditina</taxon>
        <taxon>Diplogasteromorpha</taxon>
        <taxon>Diplogasteroidea</taxon>
        <taxon>Neodiplogasteridae</taxon>
        <taxon>Pristionchus</taxon>
    </lineage>
</organism>
<dbReference type="GO" id="GO:0005634">
    <property type="term" value="C:nucleus"/>
    <property type="evidence" value="ECO:0007669"/>
    <property type="project" value="UniProtKB-SubCell"/>
</dbReference>
<gene>
    <name evidence="10" type="ORF">PMAYCL1PPCAC_28925</name>
</gene>
<keyword evidence="5" id="KW-0677">Repeat</keyword>
<evidence type="ECO:0000256" key="3">
    <source>
        <dbReference type="ARBA" id="ARBA00022448"/>
    </source>
</evidence>
<accession>A0AAN5D9U2</accession>
<comment type="subcellular location">
    <subcellularLocation>
        <location evidence="1">Nucleus</location>
    </subcellularLocation>
</comment>
<dbReference type="FunFam" id="3.10.450.50:FF:000004">
    <property type="entry name" value="Nuclear RNA export factor 1"/>
    <property type="match status" value="1"/>
</dbReference>
<proteinExistence type="inferred from homology"/>
<keyword evidence="6" id="KW-0509">mRNA transport</keyword>
<dbReference type="Gene3D" id="1.10.8.10">
    <property type="entry name" value="DNA helicase RuvA subunit, C-terminal domain"/>
    <property type="match status" value="1"/>
</dbReference>
<dbReference type="InterPro" id="IPR018222">
    <property type="entry name" value="Nuclear_transport_factor_2_euk"/>
</dbReference>
<evidence type="ECO:0000313" key="10">
    <source>
        <dbReference type="EMBL" id="GMR58730.1"/>
    </source>
</evidence>
<feature type="non-terminal residue" evidence="10">
    <location>
        <position position="1"/>
    </location>
</feature>
<comment type="similarity">
    <text evidence="2">Belongs to the NXF family.</text>
</comment>
<keyword evidence="4" id="KW-0433">Leucine-rich repeat</keyword>
<dbReference type="PROSITE" id="PS51281">
    <property type="entry name" value="TAP_C"/>
    <property type="match status" value="1"/>
</dbReference>
<dbReference type="Proteomes" id="UP001328107">
    <property type="component" value="Unassembled WGS sequence"/>
</dbReference>
<dbReference type="SUPFAM" id="SSF54427">
    <property type="entry name" value="NTF2-like"/>
    <property type="match status" value="1"/>
</dbReference>
<dbReference type="PANTHER" id="PTHR10662:SF22">
    <property type="entry name" value="NUCLEAR RNA EXPORT FACTOR 1"/>
    <property type="match status" value="1"/>
</dbReference>
<evidence type="ECO:0000256" key="6">
    <source>
        <dbReference type="ARBA" id="ARBA00022816"/>
    </source>
</evidence>
<evidence type="ECO:0000259" key="9">
    <source>
        <dbReference type="PROSITE" id="PS51281"/>
    </source>
</evidence>
<keyword evidence="7" id="KW-0539">Nucleus</keyword>
<evidence type="ECO:0000256" key="1">
    <source>
        <dbReference type="ARBA" id="ARBA00004123"/>
    </source>
</evidence>
<dbReference type="GO" id="GO:0003723">
    <property type="term" value="F:RNA binding"/>
    <property type="evidence" value="ECO:0007669"/>
    <property type="project" value="TreeGrafter"/>
</dbReference>
<evidence type="ECO:0000256" key="2">
    <source>
        <dbReference type="ARBA" id="ARBA00009285"/>
    </source>
</evidence>
<comment type="caution">
    <text evidence="10">The sequence shown here is derived from an EMBL/GenBank/DDBJ whole genome shotgun (WGS) entry which is preliminary data.</text>
</comment>
<dbReference type="InterPro" id="IPR002075">
    <property type="entry name" value="NTF2_dom"/>
</dbReference>
<keyword evidence="3" id="KW-0813">Transport</keyword>
<feature type="domain" description="TAP-C" evidence="9">
    <location>
        <begin position="254"/>
        <end position="308"/>
    </location>
</feature>
<dbReference type="GO" id="GO:0016973">
    <property type="term" value="P:poly(A)+ mRNA export from nucleus"/>
    <property type="evidence" value="ECO:0007669"/>
    <property type="project" value="TreeGrafter"/>
</dbReference>
<reference evidence="11" key="1">
    <citation type="submission" date="2022-10" db="EMBL/GenBank/DDBJ databases">
        <title>Genome assembly of Pristionchus species.</title>
        <authorList>
            <person name="Yoshida K."/>
            <person name="Sommer R.J."/>
        </authorList>
    </citation>
    <scope>NUCLEOTIDE SEQUENCE [LARGE SCALE GENOMIC DNA]</scope>
    <source>
        <strain evidence="11">RS5460</strain>
    </source>
</reference>
<evidence type="ECO:0000256" key="7">
    <source>
        <dbReference type="ARBA" id="ARBA00023242"/>
    </source>
</evidence>
<dbReference type="InterPro" id="IPR030217">
    <property type="entry name" value="NXF_fam"/>
</dbReference>
<evidence type="ECO:0000256" key="5">
    <source>
        <dbReference type="ARBA" id="ARBA00022737"/>
    </source>
</evidence>
<dbReference type="InterPro" id="IPR032710">
    <property type="entry name" value="NTF2-like_dom_sf"/>
</dbReference>
<name>A0AAN5D9U2_9BILA</name>
<dbReference type="Gene3D" id="3.10.450.50">
    <property type="match status" value="1"/>
</dbReference>
<feature type="domain" description="NTF2" evidence="8">
    <location>
        <begin position="49"/>
        <end position="214"/>
    </location>
</feature>
<dbReference type="InterPro" id="IPR009060">
    <property type="entry name" value="UBA-like_sf"/>
</dbReference>
<dbReference type="EMBL" id="BTRK01000006">
    <property type="protein sequence ID" value="GMR58730.1"/>
    <property type="molecule type" value="Genomic_DNA"/>
</dbReference>